<dbReference type="EMBL" id="BART01016424">
    <property type="protein sequence ID" value="GAG81545.1"/>
    <property type="molecule type" value="Genomic_DNA"/>
</dbReference>
<gene>
    <name evidence="1" type="ORF">S01H4_31592</name>
</gene>
<feature type="non-terminal residue" evidence="1">
    <location>
        <position position="1"/>
    </location>
</feature>
<comment type="caution">
    <text evidence="1">The sequence shown here is derived from an EMBL/GenBank/DDBJ whole genome shotgun (WGS) entry which is preliminary data.</text>
</comment>
<organism evidence="1">
    <name type="scientific">marine sediment metagenome</name>
    <dbReference type="NCBI Taxonomy" id="412755"/>
    <lineage>
        <taxon>unclassified sequences</taxon>
        <taxon>metagenomes</taxon>
        <taxon>ecological metagenomes</taxon>
    </lineage>
</organism>
<dbReference type="AlphaFoldDB" id="X1AG79"/>
<name>X1AG79_9ZZZZ</name>
<evidence type="ECO:0000313" key="1">
    <source>
        <dbReference type="EMBL" id="GAG81545.1"/>
    </source>
</evidence>
<proteinExistence type="predicted"/>
<sequence length="31" mass="3422">GPITKRLLKAFSDKVGVDIVKQMLSHLKKGN</sequence>
<protein>
    <submittedName>
        <fullName evidence="1">Uncharacterized protein</fullName>
    </submittedName>
</protein>
<reference evidence="1" key="1">
    <citation type="journal article" date="2014" name="Front. Microbiol.">
        <title>High frequency of phylogenetically diverse reductive dehalogenase-homologous genes in deep subseafloor sedimentary metagenomes.</title>
        <authorList>
            <person name="Kawai M."/>
            <person name="Futagami T."/>
            <person name="Toyoda A."/>
            <person name="Takaki Y."/>
            <person name="Nishi S."/>
            <person name="Hori S."/>
            <person name="Arai W."/>
            <person name="Tsubouchi T."/>
            <person name="Morono Y."/>
            <person name="Uchiyama I."/>
            <person name="Ito T."/>
            <person name="Fujiyama A."/>
            <person name="Inagaki F."/>
            <person name="Takami H."/>
        </authorList>
    </citation>
    <scope>NUCLEOTIDE SEQUENCE</scope>
    <source>
        <strain evidence="1">Expedition CK06-06</strain>
    </source>
</reference>
<accession>X1AG79</accession>